<feature type="transmembrane region" description="Helical" evidence="1">
    <location>
        <begin position="326"/>
        <end position="348"/>
    </location>
</feature>
<feature type="transmembrane region" description="Helical" evidence="1">
    <location>
        <begin position="116"/>
        <end position="143"/>
    </location>
</feature>
<evidence type="ECO:0000313" key="6">
    <source>
        <dbReference type="Proteomes" id="UP000266644"/>
    </source>
</evidence>
<evidence type="ECO:0000313" key="3">
    <source>
        <dbReference type="EMBL" id="RGY68712.1"/>
    </source>
</evidence>
<dbReference type="Proteomes" id="UP000284614">
    <property type="component" value="Unassembled WGS sequence"/>
</dbReference>
<name>A0A396BSC0_BACFG</name>
<evidence type="ECO:0000313" key="4">
    <source>
        <dbReference type="EMBL" id="RHH04945.1"/>
    </source>
</evidence>
<keyword evidence="1" id="KW-1133">Transmembrane helix</keyword>
<gene>
    <name evidence="4" type="ORF">DW228_24005</name>
    <name evidence="3" type="ORF">DXA27_10250</name>
    <name evidence="2" type="ORF">IA74_010770</name>
</gene>
<feature type="transmembrane region" description="Helical" evidence="1">
    <location>
        <begin position="275"/>
        <end position="296"/>
    </location>
</feature>
<feature type="transmembrane region" description="Helical" evidence="1">
    <location>
        <begin position="193"/>
        <end position="219"/>
    </location>
</feature>
<evidence type="ECO:0000313" key="7">
    <source>
        <dbReference type="Proteomes" id="UP000284614"/>
    </source>
</evidence>
<dbReference type="InterPro" id="IPR049458">
    <property type="entry name" value="EpsG-like"/>
</dbReference>
<dbReference type="EMBL" id="CP036553">
    <property type="protein sequence ID" value="QCQ36556.1"/>
    <property type="molecule type" value="Genomic_DNA"/>
</dbReference>
<dbReference type="Pfam" id="PF14897">
    <property type="entry name" value="EpsG"/>
    <property type="match status" value="1"/>
</dbReference>
<accession>A0A396BSC0</accession>
<protein>
    <submittedName>
        <fullName evidence="4">EpsG family protein</fullName>
    </submittedName>
</protein>
<sequence length="360" mass="42881">MLFYFLIWFCLFVFSLLEINNLQKEHSFFLFAISTFLLFFLSFVRWETGTDWDGYYEYFNHIFYYFQDSDFEFGFARINEIIKLTFGNYTILLFVFSCIIFFFQTKVILKYSPLPLFSLFFLWSISFANVFYIRQTVAIALLFYSTTFLVNKKTWLFFICIYIATLFHSTSFVFVFAYFLFRLRITVKQMFFFLLMSFLFSIFLVSVFNSILPLVGGIIQHKLETYLALGEDGGGMSQSSLGEVLIRGIANKLFIFVLLIYFSSKEMKENLIFRGYLNLYWFGAILYFSMASISIVFVRFSFPYDIVQVILLPLLLKNVSSNNRYVLYAIISVFLLFRFYITLFGSYYDLYVPYKTIFQL</sequence>
<keyword evidence="1" id="KW-0472">Membrane</keyword>
<evidence type="ECO:0000256" key="1">
    <source>
        <dbReference type="SAM" id="Phobius"/>
    </source>
</evidence>
<keyword evidence="1" id="KW-0812">Transmembrane</keyword>
<evidence type="ECO:0000313" key="2">
    <source>
        <dbReference type="EMBL" id="QCQ36556.1"/>
    </source>
</evidence>
<dbReference type="Proteomes" id="UP000266644">
    <property type="component" value="Unassembled WGS sequence"/>
</dbReference>
<feature type="transmembrane region" description="Helical" evidence="1">
    <location>
        <begin position="29"/>
        <end position="46"/>
    </location>
</feature>
<dbReference type="AlphaFoldDB" id="A0A396BSC0"/>
<reference evidence="6 7" key="1">
    <citation type="submission" date="2018-08" db="EMBL/GenBank/DDBJ databases">
        <title>A genome reference for cultivated species of the human gut microbiota.</title>
        <authorList>
            <person name="Zou Y."/>
            <person name="Xue W."/>
            <person name="Luo G."/>
        </authorList>
    </citation>
    <scope>NUCLEOTIDE SEQUENCE [LARGE SCALE GENOMIC DNA]</scope>
    <source>
        <strain evidence="4 6">AM18-6</strain>
        <strain evidence="3 7">OF01-1</strain>
    </source>
</reference>
<feature type="transmembrane region" description="Helical" evidence="1">
    <location>
        <begin position="6"/>
        <end position="22"/>
    </location>
</feature>
<dbReference type="EMBL" id="QRJE01000065">
    <property type="protein sequence ID" value="RHH04945.1"/>
    <property type="molecule type" value="Genomic_DNA"/>
</dbReference>
<dbReference type="Proteomes" id="UP000028294">
    <property type="component" value="Chromosome"/>
</dbReference>
<organism evidence="4 6">
    <name type="scientific">Bacteroides fragilis</name>
    <dbReference type="NCBI Taxonomy" id="817"/>
    <lineage>
        <taxon>Bacteria</taxon>
        <taxon>Pseudomonadati</taxon>
        <taxon>Bacteroidota</taxon>
        <taxon>Bacteroidia</taxon>
        <taxon>Bacteroidales</taxon>
        <taxon>Bacteroidaceae</taxon>
        <taxon>Bacteroides</taxon>
    </lineage>
</organism>
<dbReference type="RefSeq" id="WP_122130493.1">
    <property type="nucleotide sequence ID" value="NZ_CP036553.1"/>
</dbReference>
<feature type="transmembrane region" description="Helical" evidence="1">
    <location>
        <begin position="155"/>
        <end position="181"/>
    </location>
</feature>
<reference evidence="2 5" key="2">
    <citation type="submission" date="2019-03" db="EMBL/GenBank/DDBJ databases">
        <title>Complete genome assembly of MDR B. fragilis.</title>
        <authorList>
            <person name="Sydenham T.V."/>
            <person name="Hasman H."/>
            <person name="Justesen U.S."/>
        </authorList>
    </citation>
    <scope>NUCLEOTIDE SEQUENCE [LARGE SCALE GENOMIC DNA]</scope>
    <source>
        <strain evidence="2 5">DCMOUH0067B</strain>
    </source>
</reference>
<dbReference type="EMBL" id="QSDG01000008">
    <property type="protein sequence ID" value="RGY68712.1"/>
    <property type="molecule type" value="Genomic_DNA"/>
</dbReference>
<feature type="transmembrane region" description="Helical" evidence="1">
    <location>
        <begin position="86"/>
        <end position="104"/>
    </location>
</feature>
<proteinExistence type="predicted"/>
<feature type="transmembrane region" description="Helical" evidence="1">
    <location>
        <begin position="244"/>
        <end position="263"/>
    </location>
</feature>
<evidence type="ECO:0000313" key="5">
    <source>
        <dbReference type="Proteomes" id="UP000028294"/>
    </source>
</evidence>